<evidence type="ECO:0000256" key="4">
    <source>
        <dbReference type="ARBA" id="ARBA00022679"/>
    </source>
</evidence>
<dbReference type="AlphaFoldDB" id="A0A0A8HBA2"/>
<dbReference type="InterPro" id="IPR004960">
    <property type="entry name" value="LipA_acyltrans"/>
</dbReference>
<keyword evidence="7" id="KW-0812">Transmembrane</keyword>
<dbReference type="PANTHER" id="PTHR30606">
    <property type="entry name" value="LIPID A BIOSYNTHESIS LAUROYL ACYLTRANSFERASE"/>
    <property type="match status" value="1"/>
</dbReference>
<dbReference type="Proteomes" id="UP000031135">
    <property type="component" value="Chromosome"/>
</dbReference>
<dbReference type="RefSeq" id="WP_039664432.1">
    <property type="nucleotide sequence ID" value="NZ_CP007772.1"/>
</dbReference>
<keyword evidence="6 8" id="KW-0012">Acyltransferase</keyword>
<name>A0A0A8HBA2_9BACT</name>
<dbReference type="HOGENOM" id="CLU_049421_4_0_7"/>
<protein>
    <submittedName>
        <fullName evidence="8">Lipid A biosynthesis lauroyl acyltransferase</fullName>
        <ecNumber evidence="8">2.3.1.241</ecNumber>
    </submittedName>
</protein>
<evidence type="ECO:0000256" key="5">
    <source>
        <dbReference type="ARBA" id="ARBA00023136"/>
    </source>
</evidence>
<dbReference type="Pfam" id="PF03279">
    <property type="entry name" value="Lip_A_acyltrans"/>
    <property type="match status" value="1"/>
</dbReference>
<feature type="transmembrane region" description="Helical" evidence="7">
    <location>
        <begin position="12"/>
        <end position="37"/>
    </location>
</feature>
<dbReference type="OrthoDB" id="9803456at2"/>
<evidence type="ECO:0000256" key="7">
    <source>
        <dbReference type="SAM" id="Phobius"/>
    </source>
</evidence>
<keyword evidence="3" id="KW-0997">Cell inner membrane</keyword>
<dbReference type="NCBIfam" id="NF006270">
    <property type="entry name" value="PRK08419.1"/>
    <property type="match status" value="1"/>
</dbReference>
<keyword evidence="5 7" id="KW-0472">Membrane</keyword>
<dbReference type="PANTHER" id="PTHR30606:SF10">
    <property type="entry name" value="PHOSPHATIDYLINOSITOL MANNOSIDE ACYLTRANSFERASE"/>
    <property type="match status" value="1"/>
</dbReference>
<dbReference type="KEGG" id="csm:CSUB8521_1433"/>
<evidence type="ECO:0000313" key="9">
    <source>
        <dbReference type="Proteomes" id="UP000031135"/>
    </source>
</evidence>
<reference evidence="8 9" key="1">
    <citation type="journal article" date="2014" name="Genome Biol. Evol.">
        <title>Comparative Genomics of the Campylobacter lari Group.</title>
        <authorList>
            <person name="Miller W.G."/>
            <person name="Yee E."/>
            <person name="Chapman M.H."/>
            <person name="Smith T.P."/>
            <person name="Bono J.L."/>
            <person name="Huynh S."/>
            <person name="Parker C.T."/>
            <person name="Vandamme P."/>
            <person name="Luong K."/>
            <person name="Korlach J."/>
        </authorList>
    </citation>
    <scope>NUCLEOTIDE SEQUENCE [LARGE SCALE GENOMIC DNA]</scope>
    <source>
        <strain evidence="8 9">LMG 24374</strain>
    </source>
</reference>
<dbReference type="EMBL" id="CP007772">
    <property type="protein sequence ID" value="AJC91257.1"/>
    <property type="molecule type" value="Genomic_DNA"/>
</dbReference>
<dbReference type="GO" id="GO:0009247">
    <property type="term" value="P:glycolipid biosynthetic process"/>
    <property type="evidence" value="ECO:0007669"/>
    <property type="project" value="UniProtKB-ARBA"/>
</dbReference>
<dbReference type="CDD" id="cd07984">
    <property type="entry name" value="LPLAT_LABLAT-like"/>
    <property type="match status" value="1"/>
</dbReference>
<sequence>MINYVYLSLFYALKVLVGILPAKLLNSFANLVALITYKLNRKHRKIIDVNLKICFPEKGQKWRDETNLNIYKNFAKFGIDFIKNQNASKEEIINKICFDDEEQILNIMQSKKPLIVTTAHYGNWELLALSFGAKFQGISIVGRALDSMVMDKILSKNRTQFNIELIEKKGGLKKMLKALKEGKSLGILTDQDAVDSESIKIQYFDQEVNFIAGASVLAKKTNAMILPCFVYQKDEKFFIKTFKALDASKASVEELTKYQAKCCEEMIKFKPDEYFFFHKRFKRYNHELYL</sequence>
<dbReference type="GO" id="GO:0005886">
    <property type="term" value="C:plasma membrane"/>
    <property type="evidence" value="ECO:0007669"/>
    <property type="project" value="UniProtKB-SubCell"/>
</dbReference>
<proteinExistence type="predicted"/>
<evidence type="ECO:0000313" key="8">
    <source>
        <dbReference type="EMBL" id="AJC91257.1"/>
    </source>
</evidence>
<evidence type="ECO:0000256" key="3">
    <source>
        <dbReference type="ARBA" id="ARBA00022519"/>
    </source>
</evidence>
<keyword evidence="2" id="KW-1003">Cell membrane</keyword>
<keyword evidence="4 8" id="KW-0808">Transferase</keyword>
<dbReference type="EC" id="2.3.1.241" evidence="8"/>
<evidence type="ECO:0000256" key="2">
    <source>
        <dbReference type="ARBA" id="ARBA00022475"/>
    </source>
</evidence>
<keyword evidence="7" id="KW-1133">Transmembrane helix</keyword>
<accession>A0A0A8HBA2</accession>
<evidence type="ECO:0000256" key="1">
    <source>
        <dbReference type="ARBA" id="ARBA00004533"/>
    </source>
</evidence>
<evidence type="ECO:0000256" key="6">
    <source>
        <dbReference type="ARBA" id="ARBA00023315"/>
    </source>
</evidence>
<dbReference type="GO" id="GO:0008913">
    <property type="term" value="F:Kdo2-lipid IVA acyltransferase activity"/>
    <property type="evidence" value="ECO:0007669"/>
    <property type="project" value="UniProtKB-EC"/>
</dbReference>
<organism evidence="8 9">
    <name type="scientific">Campylobacter subantarcticus LMG 24374</name>
    <dbReference type="NCBI Taxonomy" id="1388751"/>
    <lineage>
        <taxon>Bacteria</taxon>
        <taxon>Pseudomonadati</taxon>
        <taxon>Campylobacterota</taxon>
        <taxon>Epsilonproteobacteria</taxon>
        <taxon>Campylobacterales</taxon>
        <taxon>Campylobacteraceae</taxon>
        <taxon>Campylobacter</taxon>
    </lineage>
</organism>
<gene>
    <name evidence="8" type="primary">waaM</name>
    <name evidence="8" type="ORF">CSUB8521_1433</name>
</gene>
<comment type="subcellular location">
    <subcellularLocation>
        <location evidence="1">Cell inner membrane</location>
    </subcellularLocation>
</comment>